<name>A0AA88P9L5_9TELE</name>
<organism evidence="1 2">
    <name type="scientific">Cirrhinus molitorella</name>
    <name type="common">mud carp</name>
    <dbReference type="NCBI Taxonomy" id="172907"/>
    <lineage>
        <taxon>Eukaryota</taxon>
        <taxon>Metazoa</taxon>
        <taxon>Chordata</taxon>
        <taxon>Craniata</taxon>
        <taxon>Vertebrata</taxon>
        <taxon>Euteleostomi</taxon>
        <taxon>Actinopterygii</taxon>
        <taxon>Neopterygii</taxon>
        <taxon>Teleostei</taxon>
        <taxon>Ostariophysi</taxon>
        <taxon>Cypriniformes</taxon>
        <taxon>Cyprinidae</taxon>
        <taxon>Labeoninae</taxon>
        <taxon>Labeonini</taxon>
        <taxon>Cirrhinus</taxon>
    </lineage>
</organism>
<keyword evidence="2" id="KW-1185">Reference proteome</keyword>
<gene>
    <name evidence="1" type="ORF">Q8A67_021342</name>
</gene>
<comment type="caution">
    <text evidence="1">The sequence shown here is derived from an EMBL/GenBank/DDBJ whole genome shotgun (WGS) entry which is preliminary data.</text>
</comment>
<evidence type="ECO:0000313" key="2">
    <source>
        <dbReference type="Proteomes" id="UP001187343"/>
    </source>
</evidence>
<accession>A0AA88P9L5</accession>
<protein>
    <submittedName>
        <fullName evidence="1">Uncharacterized protein</fullName>
    </submittedName>
</protein>
<sequence>MDDNNTCRNTAEHLPSSARSRILGFPFSINCSPVRAVRWKHTHELIRGKVKLSSGIGKSLSKHPEDFQLILDCTWQPLTCTEGTRCHGRLMIIDAETLC</sequence>
<dbReference type="Proteomes" id="UP001187343">
    <property type="component" value="Unassembled WGS sequence"/>
</dbReference>
<reference evidence="1" key="1">
    <citation type="submission" date="2023-08" db="EMBL/GenBank/DDBJ databases">
        <title>Chromosome-level Genome Assembly of mud carp (Cirrhinus molitorella).</title>
        <authorList>
            <person name="Liu H."/>
        </authorList>
    </citation>
    <scope>NUCLEOTIDE SEQUENCE</scope>
    <source>
        <strain evidence="1">Prfri</strain>
        <tissue evidence="1">Muscle</tissue>
    </source>
</reference>
<dbReference type="AlphaFoldDB" id="A0AA88P9L5"/>
<dbReference type="EMBL" id="JAUYZG010000021">
    <property type="protein sequence ID" value="KAK2874189.1"/>
    <property type="molecule type" value="Genomic_DNA"/>
</dbReference>
<proteinExistence type="predicted"/>
<evidence type="ECO:0000313" key="1">
    <source>
        <dbReference type="EMBL" id="KAK2874189.1"/>
    </source>
</evidence>